<feature type="transmembrane region" description="Helical" evidence="1">
    <location>
        <begin position="121"/>
        <end position="142"/>
    </location>
</feature>
<keyword evidence="4" id="KW-1185">Reference proteome</keyword>
<organism evidence="3 4">
    <name type="scientific">Hymenobacter aranciens</name>
    <dbReference type="NCBI Taxonomy" id="3063996"/>
    <lineage>
        <taxon>Bacteria</taxon>
        <taxon>Pseudomonadati</taxon>
        <taxon>Bacteroidota</taxon>
        <taxon>Cytophagia</taxon>
        <taxon>Cytophagales</taxon>
        <taxon>Hymenobacteraceae</taxon>
        <taxon>Hymenobacter</taxon>
    </lineage>
</organism>
<dbReference type="Pfam" id="PF13630">
    <property type="entry name" value="SdpI"/>
    <property type="match status" value="1"/>
</dbReference>
<proteinExistence type="predicted"/>
<protein>
    <submittedName>
        <fullName evidence="3">SdpI family protein</fullName>
    </submittedName>
</protein>
<dbReference type="Proteomes" id="UP001176429">
    <property type="component" value="Unassembled WGS sequence"/>
</dbReference>
<evidence type="ECO:0000313" key="3">
    <source>
        <dbReference type="EMBL" id="MDO7877755.1"/>
    </source>
</evidence>
<dbReference type="PIRSF" id="PIRSF038959">
    <property type="entry name" value="SdpI"/>
    <property type="match status" value="1"/>
</dbReference>
<reference evidence="3" key="1">
    <citation type="submission" date="2023-07" db="EMBL/GenBank/DDBJ databases">
        <authorList>
            <person name="Kim M.K."/>
        </authorList>
    </citation>
    <scope>NUCLEOTIDE SEQUENCE</scope>
    <source>
        <strain evidence="3">ASUV-10-1</strain>
    </source>
</reference>
<dbReference type="Pfam" id="PF07853">
    <property type="entry name" value="DUF1648"/>
    <property type="match status" value="1"/>
</dbReference>
<dbReference type="InterPro" id="IPR026272">
    <property type="entry name" value="SdpI"/>
</dbReference>
<dbReference type="RefSeq" id="WP_305009211.1">
    <property type="nucleotide sequence ID" value="NZ_JAUQSY010000026.1"/>
</dbReference>
<dbReference type="InterPro" id="IPR025962">
    <property type="entry name" value="SdpI/YhfL"/>
</dbReference>
<dbReference type="PANTHER" id="PTHR37810">
    <property type="entry name" value="IMMUNITY PROTEIN SDPI"/>
    <property type="match status" value="1"/>
</dbReference>
<dbReference type="InterPro" id="IPR012867">
    <property type="entry name" value="DUF1648"/>
</dbReference>
<keyword evidence="1" id="KW-0472">Membrane</keyword>
<dbReference type="PANTHER" id="PTHR37810:SF5">
    <property type="entry name" value="IMMUNITY PROTEIN SDPI"/>
    <property type="match status" value="1"/>
</dbReference>
<name>A0ABT9BHK8_9BACT</name>
<comment type="caution">
    <text evidence="3">The sequence shown here is derived from an EMBL/GenBank/DDBJ whole genome shotgun (WGS) entry which is preliminary data.</text>
</comment>
<sequence length="218" mass="24007">MKSSFSLWQGLTLLALLLPTAYLLWAWPALPDAIPSHFGPDGIDGYMPRDEAWVLTTAMPLGVYLLLLFLPRFDPRRRVAADSRSYHKMGLLLVGSIGALACYSIYLALHPGMQPGRGMNVGMALFFVALGNYLTTVPPNYFMGVRTPWALESDLVWTKTHRLTGRVFFGGGMVAAMVGLFAPVSWFMPVFMGLVLGGAVLAYGYSYWVYRQVAQASA</sequence>
<evidence type="ECO:0000259" key="2">
    <source>
        <dbReference type="Pfam" id="PF07853"/>
    </source>
</evidence>
<feature type="transmembrane region" description="Helical" evidence="1">
    <location>
        <begin position="91"/>
        <end position="109"/>
    </location>
</feature>
<feature type="transmembrane region" description="Helical" evidence="1">
    <location>
        <begin position="163"/>
        <end position="184"/>
    </location>
</feature>
<gene>
    <name evidence="3" type="ORF">Q5H93_23670</name>
</gene>
<accession>A0ABT9BHK8</accession>
<keyword evidence="1" id="KW-1133">Transmembrane helix</keyword>
<feature type="domain" description="DUF1648" evidence="2">
    <location>
        <begin position="16"/>
        <end position="56"/>
    </location>
</feature>
<evidence type="ECO:0000313" key="4">
    <source>
        <dbReference type="Proteomes" id="UP001176429"/>
    </source>
</evidence>
<feature type="transmembrane region" description="Helical" evidence="1">
    <location>
        <begin position="190"/>
        <end position="210"/>
    </location>
</feature>
<keyword evidence="1" id="KW-0812">Transmembrane</keyword>
<feature type="transmembrane region" description="Helical" evidence="1">
    <location>
        <begin position="52"/>
        <end position="70"/>
    </location>
</feature>
<evidence type="ECO:0000256" key="1">
    <source>
        <dbReference type="SAM" id="Phobius"/>
    </source>
</evidence>
<dbReference type="EMBL" id="JAUQSY010000026">
    <property type="protein sequence ID" value="MDO7877755.1"/>
    <property type="molecule type" value="Genomic_DNA"/>
</dbReference>